<organism evidence="1 2">
    <name type="scientific">Melastoma candidum</name>
    <dbReference type="NCBI Taxonomy" id="119954"/>
    <lineage>
        <taxon>Eukaryota</taxon>
        <taxon>Viridiplantae</taxon>
        <taxon>Streptophyta</taxon>
        <taxon>Embryophyta</taxon>
        <taxon>Tracheophyta</taxon>
        <taxon>Spermatophyta</taxon>
        <taxon>Magnoliopsida</taxon>
        <taxon>eudicotyledons</taxon>
        <taxon>Gunneridae</taxon>
        <taxon>Pentapetalae</taxon>
        <taxon>rosids</taxon>
        <taxon>malvids</taxon>
        <taxon>Myrtales</taxon>
        <taxon>Melastomataceae</taxon>
        <taxon>Melastomatoideae</taxon>
        <taxon>Melastomateae</taxon>
        <taxon>Melastoma</taxon>
    </lineage>
</organism>
<comment type="caution">
    <text evidence="1">The sequence shown here is derived from an EMBL/GenBank/DDBJ whole genome shotgun (WGS) entry which is preliminary data.</text>
</comment>
<dbReference type="Proteomes" id="UP001057402">
    <property type="component" value="Chromosome 4"/>
</dbReference>
<evidence type="ECO:0000313" key="2">
    <source>
        <dbReference type="Proteomes" id="UP001057402"/>
    </source>
</evidence>
<accession>A0ACB9RK08</accession>
<sequence>MGGVVGVTTTLLQQFLGIFAGFDVPVLPGVFFHGMLFPSCVNREVETQAKIAVNAYNRRMRRDLQLVRVLRAVTGVSSFTPYYITLEAKDGKGEVRTYKTHAAFELMLVVSMFITSPCLPSFISSLKYP</sequence>
<dbReference type="EMBL" id="CM042883">
    <property type="protein sequence ID" value="KAI4378797.1"/>
    <property type="molecule type" value="Genomic_DNA"/>
</dbReference>
<evidence type="ECO:0000313" key="1">
    <source>
        <dbReference type="EMBL" id="KAI4378797.1"/>
    </source>
</evidence>
<protein>
    <submittedName>
        <fullName evidence="1">Uncharacterized protein</fullName>
    </submittedName>
</protein>
<reference evidence="2" key="1">
    <citation type="journal article" date="2023" name="Front. Plant Sci.">
        <title>Chromosomal-level genome assembly of Melastoma candidum provides insights into trichome evolution.</title>
        <authorList>
            <person name="Zhong Y."/>
            <person name="Wu W."/>
            <person name="Sun C."/>
            <person name="Zou P."/>
            <person name="Liu Y."/>
            <person name="Dai S."/>
            <person name="Zhou R."/>
        </authorList>
    </citation>
    <scope>NUCLEOTIDE SEQUENCE [LARGE SCALE GENOMIC DNA]</scope>
</reference>
<gene>
    <name evidence="1" type="ORF">MLD38_016228</name>
</gene>
<proteinExistence type="predicted"/>
<keyword evidence="2" id="KW-1185">Reference proteome</keyword>
<name>A0ACB9RK08_9MYRT</name>